<evidence type="ECO:0000256" key="6">
    <source>
        <dbReference type="SAM" id="Coils"/>
    </source>
</evidence>
<dbReference type="Pfam" id="PF16326">
    <property type="entry name" value="ABC_tran_CTD"/>
    <property type="match status" value="1"/>
</dbReference>
<dbReference type="InterPro" id="IPR003439">
    <property type="entry name" value="ABC_transporter-like_ATP-bd"/>
</dbReference>
<dbReference type="RefSeq" id="WP_044180630.1">
    <property type="nucleotide sequence ID" value="NZ_JMCB01000001.1"/>
</dbReference>
<dbReference type="InterPro" id="IPR032524">
    <property type="entry name" value="ABC_tran_C"/>
</dbReference>
<keyword evidence="3" id="KW-0067">ATP-binding</keyword>
<dbReference type="InterPro" id="IPR032781">
    <property type="entry name" value="ABC_tran_Xtn"/>
</dbReference>
<dbReference type="GO" id="GO:0003677">
    <property type="term" value="F:DNA binding"/>
    <property type="evidence" value="ECO:0007669"/>
    <property type="project" value="InterPro"/>
</dbReference>
<dbReference type="Proteomes" id="UP000028725">
    <property type="component" value="Unassembled WGS sequence"/>
</dbReference>
<dbReference type="Pfam" id="PF00005">
    <property type="entry name" value="ABC_tran"/>
    <property type="match status" value="2"/>
</dbReference>
<feature type="domain" description="ABC transporter" evidence="8">
    <location>
        <begin position="323"/>
        <end position="540"/>
    </location>
</feature>
<protein>
    <submittedName>
        <fullName evidence="9">ATPase component of ABC transporter with duplicated ATPase domain protein</fullName>
    </submittedName>
</protein>
<dbReference type="PANTHER" id="PTHR42855">
    <property type="entry name" value="ABC TRANSPORTER ATP-BINDING SUBUNIT"/>
    <property type="match status" value="1"/>
</dbReference>
<dbReference type="PROSITE" id="PS50893">
    <property type="entry name" value="ABC_TRANSPORTER_2"/>
    <property type="match status" value="2"/>
</dbReference>
<dbReference type="FunFam" id="3.40.50.300:FF:000011">
    <property type="entry name" value="Putative ABC transporter ATP-binding component"/>
    <property type="match status" value="1"/>
</dbReference>
<gene>
    <name evidence="9" type="ORF">DB31_0131</name>
</gene>
<keyword evidence="2" id="KW-0547">Nucleotide-binding</keyword>
<dbReference type="InterPro" id="IPR017871">
    <property type="entry name" value="ABC_transporter-like_CS"/>
</dbReference>
<dbReference type="CDD" id="cd03221">
    <property type="entry name" value="ABCF_EF-3"/>
    <property type="match status" value="2"/>
</dbReference>
<organism evidence="9 10">
    <name type="scientific">Hyalangium minutum</name>
    <dbReference type="NCBI Taxonomy" id="394096"/>
    <lineage>
        <taxon>Bacteria</taxon>
        <taxon>Pseudomonadati</taxon>
        <taxon>Myxococcota</taxon>
        <taxon>Myxococcia</taxon>
        <taxon>Myxococcales</taxon>
        <taxon>Cystobacterineae</taxon>
        <taxon>Archangiaceae</taxon>
        <taxon>Hyalangium</taxon>
    </lineage>
</organism>
<dbReference type="PANTHER" id="PTHR42855:SF1">
    <property type="entry name" value="ABC TRANSPORTER DOMAIN-CONTAINING PROTEIN"/>
    <property type="match status" value="1"/>
</dbReference>
<evidence type="ECO:0000256" key="5">
    <source>
        <dbReference type="ARBA" id="ARBA00061478"/>
    </source>
</evidence>
<accession>A0A085WW07</accession>
<comment type="similarity">
    <text evidence="5">Belongs to the ABC transporter superfamily. ABCF family. Uup subfamily.</text>
</comment>
<dbReference type="InterPro" id="IPR003593">
    <property type="entry name" value="AAA+_ATPase"/>
</dbReference>
<dbReference type="GO" id="GO:0016887">
    <property type="term" value="F:ATP hydrolysis activity"/>
    <property type="evidence" value="ECO:0007669"/>
    <property type="project" value="InterPro"/>
</dbReference>
<dbReference type="PROSITE" id="PS00211">
    <property type="entry name" value="ABC_TRANSPORTER_1"/>
    <property type="match status" value="1"/>
</dbReference>
<sequence>MTLLRAANVQLTFGSRTVFEGLTLTIEEGERVGLVGVNGSGKSSLMKIMAGVSRPDAGELQLRRGARVTYLPQEPEFPEGATVASELSVSQGPLKEVLTAHAELSRKLESTPAEAHEKLLEQLASLNDRIEQLGGWDTEHHAKMLLDRLGVKEWDRPVSQLSGGLRKRVAIARALLTRPDLLMLDEPTNHLDADTVDWLEGELDKLPGSLLLVTHDRYFLDGLVDRIVEIQPGGGVVSYPGNYEAYIEQKLVAQENASLAQHKRERWIAQEVAWLRRGPEARRTKSKARIDRARKLMAEKGFQRPKVAELQVLAAPRLGHTVIEAEGIGKSYGDRKVLKNVDFRLQRGERVGIVGPNGVGKTTFLRVLLGELPPDSGKLVIGKNTKVAYYDQTRASLDPEQTVYEAASPGEDWVEFGDKKVALRDYLEDLLFPVPMQKQKVAALSGGERNRLLLARLFLEGANVLVLDEPTNDLDIVTLNVLEGLLLSFTGSVLLVTHDRYFLDKVATSILAFEGDGRVVRYEGNYAMYRRLKDQAEAAKAAEASATAPKKEAPPPSQAEAPKQARKPGKLSYKEQRELDGMEAAIEAAETRKAELEAKLADPTVYSSATKVPELQRELETATVEVDRLYARWQELQNLVSG</sequence>
<evidence type="ECO:0000256" key="4">
    <source>
        <dbReference type="ARBA" id="ARBA00049360"/>
    </source>
</evidence>
<evidence type="ECO:0000259" key="8">
    <source>
        <dbReference type="PROSITE" id="PS50893"/>
    </source>
</evidence>
<proteinExistence type="inferred from homology"/>
<keyword evidence="6" id="KW-0175">Coiled coil</keyword>
<keyword evidence="1" id="KW-0677">Repeat</keyword>
<dbReference type="STRING" id="394096.DB31_0131"/>
<evidence type="ECO:0000256" key="3">
    <source>
        <dbReference type="ARBA" id="ARBA00022840"/>
    </source>
</evidence>
<feature type="domain" description="ABC transporter" evidence="8">
    <location>
        <begin position="4"/>
        <end position="259"/>
    </location>
</feature>
<comment type="caution">
    <text evidence="9">The sequence shown here is derived from an EMBL/GenBank/DDBJ whole genome shotgun (WGS) entry which is preliminary data.</text>
</comment>
<feature type="coiled-coil region" evidence="6">
    <location>
        <begin position="579"/>
        <end position="632"/>
    </location>
</feature>
<dbReference type="PATRIC" id="fig|394096.3.peg.129"/>
<evidence type="ECO:0000256" key="7">
    <source>
        <dbReference type="SAM" id="MobiDB-lite"/>
    </source>
</evidence>
<dbReference type="FunFam" id="3.40.50.300:FF:000309">
    <property type="entry name" value="ABC transporter ATP-binding protein"/>
    <property type="match status" value="1"/>
</dbReference>
<dbReference type="Gene3D" id="3.40.50.300">
    <property type="entry name" value="P-loop containing nucleotide triphosphate hydrolases"/>
    <property type="match status" value="2"/>
</dbReference>
<dbReference type="Pfam" id="PF12848">
    <property type="entry name" value="ABC_tran_Xtn"/>
    <property type="match status" value="1"/>
</dbReference>
<dbReference type="EMBL" id="JMCB01000001">
    <property type="protein sequence ID" value="KFE71870.1"/>
    <property type="molecule type" value="Genomic_DNA"/>
</dbReference>
<evidence type="ECO:0000256" key="1">
    <source>
        <dbReference type="ARBA" id="ARBA00022737"/>
    </source>
</evidence>
<feature type="region of interest" description="Disordered" evidence="7">
    <location>
        <begin position="540"/>
        <end position="572"/>
    </location>
</feature>
<dbReference type="InterPro" id="IPR027417">
    <property type="entry name" value="P-loop_NTPase"/>
</dbReference>
<dbReference type="GO" id="GO:0005524">
    <property type="term" value="F:ATP binding"/>
    <property type="evidence" value="ECO:0007669"/>
    <property type="project" value="UniProtKB-KW"/>
</dbReference>
<comment type="catalytic activity">
    <reaction evidence="4">
        <text>ATP + H2O = ADP + phosphate + H(+)</text>
        <dbReference type="Rhea" id="RHEA:13065"/>
        <dbReference type="ChEBI" id="CHEBI:15377"/>
        <dbReference type="ChEBI" id="CHEBI:15378"/>
        <dbReference type="ChEBI" id="CHEBI:30616"/>
        <dbReference type="ChEBI" id="CHEBI:43474"/>
        <dbReference type="ChEBI" id="CHEBI:456216"/>
    </reaction>
</comment>
<dbReference type="SUPFAM" id="SSF52540">
    <property type="entry name" value="P-loop containing nucleoside triphosphate hydrolases"/>
    <property type="match status" value="2"/>
</dbReference>
<evidence type="ECO:0000313" key="9">
    <source>
        <dbReference type="EMBL" id="KFE71870.1"/>
    </source>
</evidence>
<evidence type="ECO:0000256" key="2">
    <source>
        <dbReference type="ARBA" id="ARBA00022741"/>
    </source>
</evidence>
<dbReference type="InterPro" id="IPR051309">
    <property type="entry name" value="ABCF_ATPase"/>
</dbReference>
<dbReference type="AlphaFoldDB" id="A0A085WW07"/>
<dbReference type="OrthoDB" id="9808609at2"/>
<reference evidence="9 10" key="1">
    <citation type="submission" date="2014-04" db="EMBL/GenBank/DDBJ databases">
        <title>Genome assembly of Hyalangium minutum DSM 14724.</title>
        <authorList>
            <person name="Sharma G."/>
            <person name="Subramanian S."/>
        </authorList>
    </citation>
    <scope>NUCLEOTIDE SEQUENCE [LARGE SCALE GENOMIC DNA]</scope>
    <source>
        <strain evidence="9 10">DSM 14724</strain>
    </source>
</reference>
<keyword evidence="10" id="KW-1185">Reference proteome</keyword>
<dbReference type="SMART" id="SM00382">
    <property type="entry name" value="AAA"/>
    <property type="match status" value="2"/>
</dbReference>
<dbReference type="Gene3D" id="1.10.287.380">
    <property type="entry name" value="Valyl-tRNA synthetase, C-terminal domain"/>
    <property type="match status" value="1"/>
</dbReference>
<name>A0A085WW07_9BACT</name>
<evidence type="ECO:0000313" key="10">
    <source>
        <dbReference type="Proteomes" id="UP000028725"/>
    </source>
</evidence>
<dbReference type="InterPro" id="IPR037118">
    <property type="entry name" value="Val-tRNA_synth_C_sf"/>
</dbReference>